<gene>
    <name evidence="1" type="ORF">PV666_44900</name>
</gene>
<reference evidence="1 2" key="1">
    <citation type="journal article" date="2023" name="Microb. Genom.">
        <title>Mesoterricola silvestris gen. nov., sp. nov., Mesoterricola sediminis sp. nov., Geothrix oryzae sp. nov., Geothrix edaphica sp. nov., Geothrix rubra sp. nov., and Geothrix limicola sp. nov., six novel members of Acidobacteriota isolated from soils.</title>
        <authorList>
            <person name="Weisberg A.J."/>
            <person name="Pearce E."/>
            <person name="Kramer C.G."/>
            <person name="Chang J.H."/>
            <person name="Clarke C.R."/>
        </authorList>
    </citation>
    <scope>NUCLEOTIDE SEQUENCE [LARGE SCALE GENOMIC DNA]</scope>
    <source>
        <strain evidence="1 2">NB05-1H</strain>
    </source>
</reference>
<dbReference type="Gene3D" id="3.40.50.300">
    <property type="entry name" value="P-loop containing nucleotide triphosphate hydrolases"/>
    <property type="match status" value="1"/>
</dbReference>
<name>A0ABU4MBM8_9ACTN</name>
<comment type="caution">
    <text evidence="1">The sequence shown here is derived from an EMBL/GenBank/DDBJ whole genome shotgun (WGS) entry which is preliminary data.</text>
</comment>
<dbReference type="Proteomes" id="UP001272987">
    <property type="component" value="Unassembled WGS sequence"/>
</dbReference>
<organism evidence="1 2">
    <name type="scientific">Streptomyces acidiscabies</name>
    <dbReference type="NCBI Taxonomy" id="42234"/>
    <lineage>
        <taxon>Bacteria</taxon>
        <taxon>Bacillati</taxon>
        <taxon>Actinomycetota</taxon>
        <taxon>Actinomycetes</taxon>
        <taxon>Kitasatosporales</taxon>
        <taxon>Streptomycetaceae</taxon>
        <taxon>Streptomyces</taxon>
    </lineage>
</organism>
<evidence type="ECO:0008006" key="3">
    <source>
        <dbReference type="Google" id="ProtNLM"/>
    </source>
</evidence>
<protein>
    <recommendedName>
        <fullName evidence="3">Regulatory protein AfsR</fullName>
    </recommendedName>
</protein>
<dbReference type="SUPFAM" id="SSF52540">
    <property type="entry name" value="P-loop containing nucleoside triphosphate hydrolases"/>
    <property type="match status" value="1"/>
</dbReference>
<dbReference type="PANTHER" id="PTHR47691:SF3">
    <property type="entry name" value="HTH-TYPE TRANSCRIPTIONAL REGULATOR RV0890C-RELATED"/>
    <property type="match status" value="1"/>
</dbReference>
<dbReference type="EMBL" id="JARAWP010000040">
    <property type="protein sequence ID" value="MDX3024957.1"/>
    <property type="molecule type" value="Genomic_DNA"/>
</dbReference>
<dbReference type="PRINTS" id="PR00364">
    <property type="entry name" value="DISEASERSIST"/>
</dbReference>
<proteinExistence type="predicted"/>
<evidence type="ECO:0000313" key="2">
    <source>
        <dbReference type="Proteomes" id="UP001272987"/>
    </source>
</evidence>
<keyword evidence="2" id="KW-1185">Reference proteome</keyword>
<accession>A0ABU4MBM8</accession>
<sequence length="719" mass="77379">MRNTVVGGTQLGPVIQTDAVHGGIHLHAPPAPPPVPRELMPVPASFTDRTADIESLTAQVGGLPDQAVRVVAITGPGGIGKSVLATRFLHLLADEYSCGQLYADLRGHTPASAAPADPHEVLSRFLRVLLPQARPGSADEVGALWRSATAARGHRISILLDNAHNTEQIRGLLPGGSGHLVVVTSRNSLPGLAAFGAVRHRLKPFDTTAARQFLTHGLGTQRVDRDPDGTARLIDSAAGSPMALALAITRLADNPGLSLTPGAAPALDPPSLPSVPPGGVRQESAVTHALDHAYRSLPADSPARLVHRRMAASFALDIDPHMTAAVCNLTVAEAGTALGELHARRLIEPVTDNSARGPVYRHHDLARRHALALTEPPASGENTDVLRRGLDFLLATATAAERTLTPYHRRLNRTYRHQPAEPLVFPDDPAALAWLTAHSHHLLPAMRAATAHQLHESAWQLAHAFWPLLRATHDIVLWAESHRIGIDAARHCGDRIAEIELLMTWGVGLRAAHRFDEATATFRTVAGLAREAADRRAESQSLHERGATALHDDRPAEAEKLLLLAHAQRTALAESSTTDNDRDHFLRGTALTEICLGQARTALGRHTEAVSDLTRARAALLTLHDPLDAARALVLLARAHASIGDLDTAQVYGRQAVDECDAADSVRWSAHSRELLGHTALGLHDPERARTLYRQAHALYKTASNRDAERVDRHLQRLS</sequence>
<dbReference type="SUPFAM" id="SSF48452">
    <property type="entry name" value="TPR-like"/>
    <property type="match status" value="1"/>
</dbReference>
<dbReference type="Gene3D" id="1.25.40.10">
    <property type="entry name" value="Tetratricopeptide repeat domain"/>
    <property type="match status" value="1"/>
</dbReference>
<dbReference type="RefSeq" id="WP_319167335.1">
    <property type="nucleotide sequence ID" value="NZ_JARAWP010000040.1"/>
</dbReference>
<dbReference type="InterPro" id="IPR027417">
    <property type="entry name" value="P-loop_NTPase"/>
</dbReference>
<evidence type="ECO:0000313" key="1">
    <source>
        <dbReference type="EMBL" id="MDX3024957.1"/>
    </source>
</evidence>
<dbReference type="PANTHER" id="PTHR47691">
    <property type="entry name" value="REGULATOR-RELATED"/>
    <property type="match status" value="1"/>
</dbReference>
<dbReference type="InterPro" id="IPR011990">
    <property type="entry name" value="TPR-like_helical_dom_sf"/>
</dbReference>